<gene>
    <name evidence="3" type="ORF">BBN63_32945</name>
</gene>
<dbReference type="OrthoDB" id="9796589at2"/>
<protein>
    <submittedName>
        <fullName evidence="3">Molybdenum cofactor biosynthesis protein MoeC</fullName>
    </submittedName>
</protein>
<dbReference type="Gene3D" id="3.10.129.10">
    <property type="entry name" value="Hotdog Thioesterase"/>
    <property type="match status" value="1"/>
</dbReference>
<dbReference type="AlphaFoldDB" id="A0A1U9R4J8"/>
<evidence type="ECO:0000313" key="4">
    <source>
        <dbReference type="Proteomes" id="UP000189677"/>
    </source>
</evidence>
<dbReference type="Proteomes" id="UP000189677">
    <property type="component" value="Chromosome"/>
</dbReference>
<dbReference type="SUPFAM" id="SSF54637">
    <property type="entry name" value="Thioesterase/thiol ester dehydrase-isomerase"/>
    <property type="match status" value="1"/>
</dbReference>
<dbReference type="InterPro" id="IPR052342">
    <property type="entry name" value="MCH/BMMD"/>
</dbReference>
<feature type="domain" description="MaoC-like" evidence="2">
    <location>
        <begin position="27"/>
        <end position="136"/>
    </location>
</feature>
<dbReference type="KEGG" id="snw:BBN63_32945"/>
<keyword evidence="4" id="KW-1185">Reference proteome</keyword>
<sequence length="172" mass="18937">MPNGYRRIADGRYREVVGLGYHELPEGMVIEHRPGRTVTETDNVLMTTLGGNDAPIHTDARYSSLTEWGRPLVCSSITLHLVGGMTVRSTSGLTLANLGFEEIRFTHPVFVGDTLYAETQITGRRLSKSRPDTGIVTCRTTGHNQHGAEVVIFTRSFFVPVDADAARDATNY</sequence>
<reference evidence="3 4" key="1">
    <citation type="submission" date="2016-11" db="EMBL/GenBank/DDBJ databases">
        <title>Complete genome sequence of Streptomyces niveus SCSIO 3406.</title>
        <authorList>
            <person name="Zhu Q."/>
            <person name="Cheng W."/>
            <person name="Song Y."/>
            <person name="Li Q."/>
            <person name="Ju J."/>
        </authorList>
    </citation>
    <scope>NUCLEOTIDE SEQUENCE [LARGE SCALE GENOMIC DNA]</scope>
    <source>
        <strain evidence="3 4">SCSIO 3406</strain>
    </source>
</reference>
<evidence type="ECO:0000313" key="3">
    <source>
        <dbReference type="EMBL" id="AQU71414.1"/>
    </source>
</evidence>
<organism evidence="3 4">
    <name type="scientific">Streptomyces niveus</name>
    <name type="common">Streptomyces spheroides</name>
    <dbReference type="NCBI Taxonomy" id="193462"/>
    <lineage>
        <taxon>Bacteria</taxon>
        <taxon>Bacillati</taxon>
        <taxon>Actinomycetota</taxon>
        <taxon>Actinomycetes</taxon>
        <taxon>Kitasatosporales</taxon>
        <taxon>Streptomycetaceae</taxon>
        <taxon>Streptomyces</taxon>
    </lineage>
</organism>
<dbReference type="CDD" id="cd03451">
    <property type="entry name" value="FkbR2"/>
    <property type="match status" value="1"/>
</dbReference>
<evidence type="ECO:0000259" key="2">
    <source>
        <dbReference type="Pfam" id="PF01575"/>
    </source>
</evidence>
<comment type="similarity">
    <text evidence="1">Belongs to the enoyl-CoA hydratase/isomerase family.</text>
</comment>
<dbReference type="InterPro" id="IPR002539">
    <property type="entry name" value="MaoC-like_dom"/>
</dbReference>
<dbReference type="InterPro" id="IPR029069">
    <property type="entry name" value="HotDog_dom_sf"/>
</dbReference>
<dbReference type="RefSeq" id="WP_078079980.1">
    <property type="nucleotide sequence ID" value="NZ_CP018047.1"/>
</dbReference>
<accession>A0A1U9R4J8</accession>
<dbReference type="Pfam" id="PF01575">
    <property type="entry name" value="MaoC_dehydratas"/>
    <property type="match status" value="1"/>
</dbReference>
<dbReference type="EMBL" id="CP018047">
    <property type="protein sequence ID" value="AQU71414.1"/>
    <property type="molecule type" value="Genomic_DNA"/>
</dbReference>
<evidence type="ECO:0000256" key="1">
    <source>
        <dbReference type="ARBA" id="ARBA00005254"/>
    </source>
</evidence>
<dbReference type="PANTHER" id="PTHR43664">
    <property type="entry name" value="MONOAMINE OXIDASE-RELATED"/>
    <property type="match status" value="1"/>
</dbReference>
<proteinExistence type="inferred from homology"/>
<name>A0A1U9R4J8_STRNV</name>
<dbReference type="PANTHER" id="PTHR43664:SF1">
    <property type="entry name" value="BETA-METHYLMALYL-COA DEHYDRATASE"/>
    <property type="match status" value="1"/>
</dbReference>